<dbReference type="GO" id="GO:0005829">
    <property type="term" value="C:cytosol"/>
    <property type="evidence" value="ECO:0007669"/>
    <property type="project" value="TreeGrafter"/>
</dbReference>
<dbReference type="InterPro" id="IPR029039">
    <property type="entry name" value="Flavoprotein-like_sf"/>
</dbReference>
<accession>A0A917E7A8</accession>
<feature type="domain" description="NADPH-dependent FMN reductase-like" evidence="1">
    <location>
        <begin position="6"/>
        <end position="149"/>
    </location>
</feature>
<reference evidence="2" key="1">
    <citation type="journal article" date="2014" name="Int. J. Syst. Evol. Microbiol.">
        <title>Complete genome sequence of Corynebacterium casei LMG S-19264T (=DSM 44701T), isolated from a smear-ripened cheese.</title>
        <authorList>
            <consortium name="US DOE Joint Genome Institute (JGI-PGF)"/>
            <person name="Walter F."/>
            <person name="Albersmeier A."/>
            <person name="Kalinowski J."/>
            <person name="Ruckert C."/>
        </authorList>
    </citation>
    <scope>NUCLEOTIDE SEQUENCE</scope>
    <source>
        <strain evidence="2">CGMCC 1.15367</strain>
    </source>
</reference>
<dbReference type="InterPro" id="IPR005025">
    <property type="entry name" value="FMN_Rdtase-like_dom"/>
</dbReference>
<keyword evidence="3" id="KW-1185">Reference proteome</keyword>
<name>A0A917E7A8_9HYPH</name>
<dbReference type="EMBL" id="BMIQ01000004">
    <property type="protein sequence ID" value="GGE07587.1"/>
    <property type="molecule type" value="Genomic_DNA"/>
</dbReference>
<comment type="caution">
    <text evidence="2">The sequence shown here is derived from an EMBL/GenBank/DDBJ whole genome shotgun (WGS) entry which is preliminary data.</text>
</comment>
<evidence type="ECO:0000259" key="1">
    <source>
        <dbReference type="Pfam" id="PF03358"/>
    </source>
</evidence>
<dbReference type="RefSeq" id="WP_188909520.1">
    <property type="nucleotide sequence ID" value="NZ_BMIQ01000004.1"/>
</dbReference>
<dbReference type="Gene3D" id="3.40.50.360">
    <property type="match status" value="1"/>
</dbReference>
<dbReference type="PANTHER" id="PTHR30543:SF21">
    <property type="entry name" value="NAD(P)H-DEPENDENT FMN REDUCTASE LOT6"/>
    <property type="match status" value="1"/>
</dbReference>
<dbReference type="PANTHER" id="PTHR30543">
    <property type="entry name" value="CHROMATE REDUCTASE"/>
    <property type="match status" value="1"/>
</dbReference>
<organism evidence="2 3">
    <name type="scientific">Aureimonas endophytica</name>
    <dbReference type="NCBI Taxonomy" id="2027858"/>
    <lineage>
        <taxon>Bacteria</taxon>
        <taxon>Pseudomonadati</taxon>
        <taxon>Pseudomonadota</taxon>
        <taxon>Alphaproteobacteria</taxon>
        <taxon>Hyphomicrobiales</taxon>
        <taxon>Aurantimonadaceae</taxon>
        <taxon>Aureimonas</taxon>
    </lineage>
</organism>
<dbReference type="AlphaFoldDB" id="A0A917E7A8"/>
<reference evidence="2" key="2">
    <citation type="submission" date="2020-09" db="EMBL/GenBank/DDBJ databases">
        <authorList>
            <person name="Sun Q."/>
            <person name="Zhou Y."/>
        </authorList>
    </citation>
    <scope>NUCLEOTIDE SEQUENCE</scope>
    <source>
        <strain evidence="2">CGMCC 1.15367</strain>
    </source>
</reference>
<dbReference type="InterPro" id="IPR050712">
    <property type="entry name" value="NAD(P)H-dep_reductase"/>
</dbReference>
<dbReference type="GO" id="GO:0010181">
    <property type="term" value="F:FMN binding"/>
    <property type="evidence" value="ECO:0007669"/>
    <property type="project" value="TreeGrafter"/>
</dbReference>
<sequence length="187" mass="20696">MSLTLAVVTVSTRPGRKGPLFAAWFAAHARDHGAFEVKEIDLAEIALPIFDEPEHPMKGLYQHEHTKRWSAAIAPADAIVFVMPEYNYMPPPSFFNAVNYLHREWGYKPVGFVSYAGLSGGTRAVQAAKPILTTVKAMPIPEQVAVPAFFEHLGPSGFEAKEPHRSSATQMLNELKKWAEALKVLRA</sequence>
<proteinExistence type="predicted"/>
<evidence type="ECO:0000313" key="2">
    <source>
        <dbReference type="EMBL" id="GGE07587.1"/>
    </source>
</evidence>
<protein>
    <submittedName>
        <fullName evidence="2">Reductase</fullName>
    </submittedName>
</protein>
<dbReference type="Pfam" id="PF03358">
    <property type="entry name" value="FMN_red"/>
    <property type="match status" value="1"/>
</dbReference>
<gene>
    <name evidence="2" type="ORF">GCM10011390_28290</name>
</gene>
<dbReference type="Proteomes" id="UP000644699">
    <property type="component" value="Unassembled WGS sequence"/>
</dbReference>
<dbReference type="GO" id="GO:0016491">
    <property type="term" value="F:oxidoreductase activity"/>
    <property type="evidence" value="ECO:0007669"/>
    <property type="project" value="InterPro"/>
</dbReference>
<dbReference type="SUPFAM" id="SSF52218">
    <property type="entry name" value="Flavoproteins"/>
    <property type="match status" value="1"/>
</dbReference>
<evidence type="ECO:0000313" key="3">
    <source>
        <dbReference type="Proteomes" id="UP000644699"/>
    </source>
</evidence>